<dbReference type="OrthoDB" id="9791166at2"/>
<dbReference type="PRINTS" id="PR00369">
    <property type="entry name" value="FLAVODOXIN"/>
</dbReference>
<feature type="domain" description="FAD-binding FR-type" evidence="7">
    <location>
        <begin position="217"/>
        <end position="382"/>
    </location>
</feature>
<gene>
    <name evidence="8" type="ordered locus">Caul_3992</name>
</gene>
<sequence length="521" mass="56089">MSGLNLFWETLTPEARRLWAAALVVVAYALFCLAIAMRETRRRRDARRAAQALSAGTGAPILVVHASQTGFAEELALATAKLLGDAGARVTIRSLAEVGADDLAKAGRALFVVSTTGEGDAPDTARRFIREVMGRDVMADAPRLHGLSYGVLALGDSGYARFCAFGRALDAWLAHQGANPLFDRVEVDDGDAAALRHWQSHVGVLAGMTDAPDWTRPRYGRWRLAERRQLNAGGPGDAAFHIHLEPLEAADWVAGDVLEVGPRNDPAEVAALMVRLGLDASAAVAAEEGSTLARVLSWRRLPHDAAFAAATPQALVDALPPLPHREYSIASLPADGGVELLVRAMRRADGRLGLGSGWLTAHAAEGGEIAARVRTNRAFHAPGDDRPLILIGNGTGLAGLRAHLKARAAAGHHRNWLVFGERTRAHDYFHQDEIEAWRASGVLERLDLAFSRDQDRKVYVQHRLMDAADALRAWVADGAAIYVCGSLEGMSGDVHAVLVAMLGVEAMERLADAGRYRRDVY</sequence>
<evidence type="ECO:0000313" key="8">
    <source>
        <dbReference type="EMBL" id="ABZ73117.1"/>
    </source>
</evidence>
<dbReference type="PRINTS" id="PR00371">
    <property type="entry name" value="FPNCR"/>
</dbReference>
<dbReference type="Gene3D" id="3.40.50.80">
    <property type="entry name" value="Nucleotide-binding domain of ferredoxin-NADP reductase (FNR) module"/>
    <property type="match status" value="1"/>
</dbReference>
<dbReference type="InterPro" id="IPR029039">
    <property type="entry name" value="Flavoprotein-like_sf"/>
</dbReference>
<protein>
    <recommendedName>
        <fullName evidence="4">NADPH--hemoprotein reductase</fullName>
        <ecNumber evidence="4">1.6.2.4</ecNumber>
    </recommendedName>
</protein>
<proteinExistence type="predicted"/>
<dbReference type="eggNOG" id="COG0369">
    <property type="taxonomic scope" value="Bacteria"/>
</dbReference>
<dbReference type="InterPro" id="IPR017927">
    <property type="entry name" value="FAD-bd_FR_type"/>
</dbReference>
<dbReference type="PROSITE" id="PS50902">
    <property type="entry name" value="FLAVODOXIN_LIKE"/>
    <property type="match status" value="1"/>
</dbReference>
<evidence type="ECO:0000259" key="6">
    <source>
        <dbReference type="PROSITE" id="PS50902"/>
    </source>
</evidence>
<dbReference type="GO" id="GO:0010181">
    <property type="term" value="F:FMN binding"/>
    <property type="evidence" value="ECO:0007669"/>
    <property type="project" value="InterPro"/>
</dbReference>
<dbReference type="PANTHER" id="PTHR19384">
    <property type="entry name" value="NITRIC OXIDE SYNTHASE-RELATED"/>
    <property type="match status" value="1"/>
</dbReference>
<dbReference type="GO" id="GO:0005829">
    <property type="term" value="C:cytosol"/>
    <property type="evidence" value="ECO:0007669"/>
    <property type="project" value="TreeGrafter"/>
</dbReference>
<dbReference type="SUPFAM" id="SSF52343">
    <property type="entry name" value="Ferredoxin reductase-like, C-terminal NADP-linked domain"/>
    <property type="match status" value="1"/>
</dbReference>
<accession>B0SWQ9</accession>
<dbReference type="Gene3D" id="3.40.50.360">
    <property type="match status" value="1"/>
</dbReference>
<keyword evidence="5" id="KW-1133">Transmembrane helix</keyword>
<evidence type="ECO:0000256" key="5">
    <source>
        <dbReference type="SAM" id="Phobius"/>
    </source>
</evidence>
<dbReference type="PROSITE" id="PS51384">
    <property type="entry name" value="FAD_FR"/>
    <property type="match status" value="1"/>
</dbReference>
<dbReference type="SUPFAM" id="SSF52218">
    <property type="entry name" value="Flavoproteins"/>
    <property type="match status" value="1"/>
</dbReference>
<evidence type="ECO:0000256" key="3">
    <source>
        <dbReference type="ARBA" id="ARBA00022982"/>
    </source>
</evidence>
<dbReference type="KEGG" id="cak:Caul_3992"/>
<evidence type="ECO:0000256" key="2">
    <source>
        <dbReference type="ARBA" id="ARBA00022643"/>
    </source>
</evidence>
<dbReference type="SUPFAM" id="SSF63380">
    <property type="entry name" value="Riboflavin synthase domain-like"/>
    <property type="match status" value="1"/>
</dbReference>
<evidence type="ECO:0000256" key="4">
    <source>
        <dbReference type="ARBA" id="ARBA00023797"/>
    </source>
</evidence>
<dbReference type="STRING" id="366602.Caul_3992"/>
<dbReference type="Pfam" id="PF00175">
    <property type="entry name" value="NAD_binding_1"/>
    <property type="match status" value="1"/>
</dbReference>
<dbReference type="InterPro" id="IPR039261">
    <property type="entry name" value="FNR_nucleotide-bd"/>
</dbReference>
<dbReference type="EMBL" id="CP000927">
    <property type="protein sequence ID" value="ABZ73117.1"/>
    <property type="molecule type" value="Genomic_DNA"/>
</dbReference>
<organism evidence="8">
    <name type="scientific">Caulobacter sp. (strain K31)</name>
    <dbReference type="NCBI Taxonomy" id="366602"/>
    <lineage>
        <taxon>Bacteria</taxon>
        <taxon>Pseudomonadati</taxon>
        <taxon>Pseudomonadota</taxon>
        <taxon>Alphaproteobacteria</taxon>
        <taxon>Caulobacterales</taxon>
        <taxon>Caulobacteraceae</taxon>
        <taxon>Caulobacter</taxon>
    </lineage>
</organism>
<reference evidence="8" key="1">
    <citation type="submission" date="2008-01" db="EMBL/GenBank/DDBJ databases">
        <title>Complete sequence of chromosome of Caulobacter sp. K31.</title>
        <authorList>
            <consortium name="US DOE Joint Genome Institute"/>
            <person name="Copeland A."/>
            <person name="Lucas S."/>
            <person name="Lapidus A."/>
            <person name="Barry K."/>
            <person name="Glavina del Rio T."/>
            <person name="Dalin E."/>
            <person name="Tice H."/>
            <person name="Pitluck S."/>
            <person name="Bruce D."/>
            <person name="Goodwin L."/>
            <person name="Thompson L.S."/>
            <person name="Brettin T."/>
            <person name="Detter J.C."/>
            <person name="Han C."/>
            <person name="Schmutz J."/>
            <person name="Larimer F."/>
            <person name="Land M."/>
            <person name="Hauser L."/>
            <person name="Kyrpides N."/>
            <person name="Kim E."/>
            <person name="Stephens C."/>
            <person name="Richardson P."/>
        </authorList>
    </citation>
    <scope>NUCLEOTIDE SEQUENCE [LARGE SCALE GENOMIC DNA]</scope>
    <source>
        <strain evidence="8">K31</strain>
    </source>
</reference>
<keyword evidence="5" id="KW-0472">Membrane</keyword>
<dbReference type="AlphaFoldDB" id="B0SWQ9"/>
<dbReference type="PANTHER" id="PTHR19384:SF17">
    <property type="entry name" value="NADPH--CYTOCHROME P450 REDUCTASE"/>
    <property type="match status" value="1"/>
</dbReference>
<dbReference type="InterPro" id="IPR001433">
    <property type="entry name" value="OxRdtase_FAD/NAD-bd"/>
</dbReference>
<dbReference type="GO" id="GO:0050660">
    <property type="term" value="F:flavin adenine dinucleotide binding"/>
    <property type="evidence" value="ECO:0007669"/>
    <property type="project" value="TreeGrafter"/>
</dbReference>
<dbReference type="EC" id="1.6.2.4" evidence="4"/>
<dbReference type="HOGENOM" id="CLU_001570_17_7_5"/>
<keyword evidence="1" id="KW-0285">Flavoprotein</keyword>
<dbReference type="Pfam" id="PF00258">
    <property type="entry name" value="Flavodoxin_1"/>
    <property type="match status" value="1"/>
</dbReference>
<keyword evidence="3" id="KW-0813">Transport</keyword>
<dbReference type="InterPro" id="IPR001094">
    <property type="entry name" value="Flavdoxin-like"/>
</dbReference>
<dbReference type="CDD" id="cd06200">
    <property type="entry name" value="SiR_like1"/>
    <property type="match status" value="1"/>
</dbReference>
<dbReference type="Gene3D" id="2.40.30.10">
    <property type="entry name" value="Translation factors"/>
    <property type="match status" value="1"/>
</dbReference>
<feature type="domain" description="Flavodoxin-like" evidence="6">
    <location>
        <begin position="61"/>
        <end position="203"/>
    </location>
</feature>
<keyword evidence="5" id="KW-0812">Transmembrane</keyword>
<evidence type="ECO:0000259" key="7">
    <source>
        <dbReference type="PROSITE" id="PS51384"/>
    </source>
</evidence>
<dbReference type="GO" id="GO:0003958">
    <property type="term" value="F:NADPH-hemoprotein reductase activity"/>
    <property type="evidence" value="ECO:0007669"/>
    <property type="project" value="UniProtKB-EC"/>
</dbReference>
<name>B0SWQ9_CAUSK</name>
<keyword evidence="2" id="KW-0288">FMN</keyword>
<dbReference type="InterPro" id="IPR001709">
    <property type="entry name" value="Flavoprot_Pyr_Nucl_cyt_Rdtase"/>
</dbReference>
<dbReference type="InterPro" id="IPR008254">
    <property type="entry name" value="Flavodoxin/NO_synth"/>
</dbReference>
<feature type="transmembrane region" description="Helical" evidence="5">
    <location>
        <begin position="18"/>
        <end position="37"/>
    </location>
</feature>
<keyword evidence="3" id="KW-0249">Electron transport</keyword>
<evidence type="ECO:0000256" key="1">
    <source>
        <dbReference type="ARBA" id="ARBA00022630"/>
    </source>
</evidence>
<dbReference type="InterPro" id="IPR017938">
    <property type="entry name" value="Riboflavin_synthase-like_b-brl"/>
</dbReference>